<feature type="transmembrane region" description="Helical" evidence="1">
    <location>
        <begin position="51"/>
        <end position="72"/>
    </location>
</feature>
<dbReference type="EMBL" id="BMNI01000014">
    <property type="protein sequence ID" value="GGO93867.1"/>
    <property type="molecule type" value="Genomic_DNA"/>
</dbReference>
<feature type="transmembrane region" description="Helical" evidence="1">
    <location>
        <begin position="421"/>
        <end position="439"/>
    </location>
</feature>
<evidence type="ECO:0000256" key="1">
    <source>
        <dbReference type="SAM" id="Phobius"/>
    </source>
</evidence>
<feature type="transmembrane region" description="Helical" evidence="1">
    <location>
        <begin position="155"/>
        <end position="176"/>
    </location>
</feature>
<reference evidence="3" key="1">
    <citation type="journal article" date="2019" name="Int. J. Syst. Evol. Microbiol.">
        <title>The Global Catalogue of Microorganisms (GCM) 10K type strain sequencing project: providing services to taxonomists for standard genome sequencing and annotation.</title>
        <authorList>
            <consortium name="The Broad Institute Genomics Platform"/>
            <consortium name="The Broad Institute Genome Sequencing Center for Infectious Disease"/>
            <person name="Wu L."/>
            <person name="Ma J."/>
        </authorList>
    </citation>
    <scope>NUCLEOTIDE SEQUENCE [LARGE SCALE GENOMIC DNA]</scope>
    <source>
        <strain evidence="3">CGMCC 4.7371</strain>
    </source>
</reference>
<keyword evidence="1" id="KW-1133">Transmembrane helix</keyword>
<keyword evidence="1" id="KW-0812">Transmembrane</keyword>
<sequence length="453" mass="46071">MARAGVGAMTLRRLQLFMAFAFTVMADPVSSVAYAIESTLRGLKGDLATLFPTMAAVIAVIAIVSATYDHLIQRFPSGGGGPQGVAAAFGEDWAFIPLGALLVDFTLTVAVSCSAGASALIAYAPGLEPVRILLALTLVVLVAGVVLLGQSGRVAFAIATQLFILLAAAVIGSALLGDPDRAGASHAATAPLVSDAALVPLALAIPLGMALATGVEAPSNAIAQLAQLDDATRRTFGRWTLWLMVGIVGALTVGFAAAAVRLRTGLPPEDSTLLAEVARGSIGDGRAFAAFQAMSALLLLSAAASSYLAGSGVLRALATLGANGQGLVPHAFGRINRFLVPEWGVSLVLVAAAILVAAGGSEQRLVPFYAVAVFASFLAATVGCARLSWREGRWGRLALNLLGALLVAMVLAVNATRVDGVVALLASAAVAAYLWQVWVSRGRPTGVAEAGAR</sequence>
<feature type="transmembrane region" description="Helical" evidence="1">
    <location>
        <begin position="366"/>
        <end position="385"/>
    </location>
</feature>
<proteinExistence type="predicted"/>
<gene>
    <name evidence="2" type="ORF">GCM10011584_33560</name>
</gene>
<keyword evidence="3" id="KW-1185">Reference proteome</keyword>
<name>A0ABQ2NEU0_9ACTN</name>
<dbReference type="PANTHER" id="PTHR47704:SF1">
    <property type="entry name" value="POTASSIUM TRANSPORTER KIMA"/>
    <property type="match status" value="1"/>
</dbReference>
<feature type="transmembrane region" description="Helical" evidence="1">
    <location>
        <begin position="130"/>
        <end position="148"/>
    </location>
</feature>
<feature type="transmembrane region" description="Helical" evidence="1">
    <location>
        <begin position="239"/>
        <end position="260"/>
    </location>
</feature>
<feature type="transmembrane region" description="Helical" evidence="1">
    <location>
        <begin position="196"/>
        <end position="218"/>
    </location>
</feature>
<organism evidence="2 3">
    <name type="scientific">Nocardioides phosphati</name>
    <dbReference type="NCBI Taxonomy" id="1867775"/>
    <lineage>
        <taxon>Bacteria</taxon>
        <taxon>Bacillati</taxon>
        <taxon>Actinomycetota</taxon>
        <taxon>Actinomycetes</taxon>
        <taxon>Propionibacteriales</taxon>
        <taxon>Nocardioidaceae</taxon>
        <taxon>Nocardioides</taxon>
    </lineage>
</organism>
<feature type="transmembrane region" description="Helical" evidence="1">
    <location>
        <begin position="93"/>
        <end position="124"/>
    </location>
</feature>
<accession>A0ABQ2NEU0</accession>
<dbReference type="Gene3D" id="1.20.1740.10">
    <property type="entry name" value="Amino acid/polyamine transporter I"/>
    <property type="match status" value="1"/>
</dbReference>
<keyword evidence="1" id="KW-0472">Membrane</keyword>
<evidence type="ECO:0000313" key="3">
    <source>
        <dbReference type="Proteomes" id="UP000655410"/>
    </source>
</evidence>
<feature type="transmembrane region" description="Helical" evidence="1">
    <location>
        <begin position="338"/>
        <end position="360"/>
    </location>
</feature>
<feature type="transmembrane region" description="Helical" evidence="1">
    <location>
        <begin position="296"/>
        <end position="317"/>
    </location>
</feature>
<dbReference type="InterPro" id="IPR053153">
    <property type="entry name" value="APC_K+_Transporter"/>
</dbReference>
<dbReference type="Proteomes" id="UP000655410">
    <property type="component" value="Unassembled WGS sequence"/>
</dbReference>
<evidence type="ECO:0000313" key="2">
    <source>
        <dbReference type="EMBL" id="GGO93867.1"/>
    </source>
</evidence>
<comment type="caution">
    <text evidence="2">The sequence shown here is derived from an EMBL/GenBank/DDBJ whole genome shotgun (WGS) entry which is preliminary data.</text>
</comment>
<evidence type="ECO:0008006" key="4">
    <source>
        <dbReference type="Google" id="ProtNLM"/>
    </source>
</evidence>
<feature type="transmembrane region" description="Helical" evidence="1">
    <location>
        <begin position="397"/>
        <end position="415"/>
    </location>
</feature>
<protein>
    <recommendedName>
        <fullName evidence="4">APC family permease</fullName>
    </recommendedName>
</protein>
<dbReference type="PANTHER" id="PTHR47704">
    <property type="entry name" value="POTASSIUM TRANSPORTER KIMA"/>
    <property type="match status" value="1"/>
</dbReference>